<protein>
    <submittedName>
        <fullName evidence="3">ATPase</fullName>
    </submittedName>
</protein>
<dbReference type="Proteomes" id="UP000272560">
    <property type="component" value="Unassembled WGS sequence"/>
</dbReference>
<dbReference type="AlphaFoldDB" id="A0A3A5LXK2"/>
<dbReference type="SUPFAM" id="SSF55961">
    <property type="entry name" value="Bet v1-like"/>
    <property type="match status" value="1"/>
</dbReference>
<evidence type="ECO:0000259" key="2">
    <source>
        <dbReference type="Pfam" id="PF08327"/>
    </source>
</evidence>
<dbReference type="InterPro" id="IPR013538">
    <property type="entry name" value="ASHA1/2-like_C"/>
</dbReference>
<keyword evidence="4" id="KW-1185">Reference proteome</keyword>
<proteinExistence type="inferred from homology"/>
<comment type="caution">
    <text evidence="3">The sequence shown here is derived from an EMBL/GenBank/DDBJ whole genome shotgun (WGS) entry which is preliminary data.</text>
</comment>
<dbReference type="InterPro" id="IPR023393">
    <property type="entry name" value="START-like_dom_sf"/>
</dbReference>
<evidence type="ECO:0000313" key="3">
    <source>
        <dbReference type="EMBL" id="RJT75976.1"/>
    </source>
</evidence>
<dbReference type="EMBL" id="QZVT01000013">
    <property type="protein sequence ID" value="RJT75976.1"/>
    <property type="molecule type" value="Genomic_DNA"/>
</dbReference>
<accession>A0A3A5LXK2</accession>
<name>A0A3A5LXK2_9MICC</name>
<reference evidence="3 4" key="1">
    <citation type="submission" date="2018-09" db="EMBL/GenBank/DDBJ databases">
        <title>Novel species of Arthrobacter.</title>
        <authorList>
            <person name="Liu Q."/>
            <person name="Xin Y.-H."/>
        </authorList>
    </citation>
    <scope>NUCLEOTIDE SEQUENCE [LARGE SCALE GENOMIC DNA]</scope>
    <source>
        <strain evidence="3 4">Hz2</strain>
    </source>
</reference>
<gene>
    <name evidence="3" type="ORF">D6T63_17080</name>
</gene>
<dbReference type="RefSeq" id="WP_120150314.1">
    <property type="nucleotide sequence ID" value="NZ_QZVT01000013.1"/>
</dbReference>
<feature type="domain" description="Activator of Hsp90 ATPase homologue 1/2-like C-terminal" evidence="2">
    <location>
        <begin position="15"/>
        <end position="135"/>
    </location>
</feature>
<sequence>MRAGYVATSTISIEAPTSRVWTVLTDRDAIKEFMFGTDVATEWEIGGPISWHGVWKGAAYEDRGIVLECDPGRRLVVTHFSPLSGRKDEPENYHTLAWTLESATGTTQLTLSQDNNASVEEAQHAEGMWDALVMSVKTIAERE</sequence>
<dbReference type="OrthoDB" id="9803476at2"/>
<evidence type="ECO:0000313" key="4">
    <source>
        <dbReference type="Proteomes" id="UP000272560"/>
    </source>
</evidence>
<dbReference type="Pfam" id="PF08327">
    <property type="entry name" value="AHSA1"/>
    <property type="match status" value="1"/>
</dbReference>
<organism evidence="3 4">
    <name type="scientific">Arthrobacter cheniae</name>
    <dbReference type="NCBI Taxonomy" id="1258888"/>
    <lineage>
        <taxon>Bacteria</taxon>
        <taxon>Bacillati</taxon>
        <taxon>Actinomycetota</taxon>
        <taxon>Actinomycetes</taxon>
        <taxon>Micrococcales</taxon>
        <taxon>Micrococcaceae</taxon>
        <taxon>Arthrobacter</taxon>
    </lineage>
</organism>
<comment type="similarity">
    <text evidence="1">Belongs to the AHA1 family.</text>
</comment>
<dbReference type="Gene3D" id="3.30.530.20">
    <property type="match status" value="1"/>
</dbReference>
<evidence type="ECO:0000256" key="1">
    <source>
        <dbReference type="ARBA" id="ARBA00006817"/>
    </source>
</evidence>